<comment type="similarity">
    <text evidence="1">Belongs to the thioredoxin family. DsbA subfamily.</text>
</comment>
<name>A0A7X0JAV4_9SPHN</name>
<evidence type="ECO:0000313" key="5">
    <source>
        <dbReference type="Proteomes" id="UP000522313"/>
    </source>
</evidence>
<dbReference type="PROSITE" id="PS51257">
    <property type="entry name" value="PROKAR_LIPOPROTEIN"/>
    <property type="match status" value="1"/>
</dbReference>
<evidence type="ECO:0000256" key="2">
    <source>
        <dbReference type="SAM" id="SignalP"/>
    </source>
</evidence>
<proteinExistence type="inferred from homology"/>
<organism evidence="4 5">
    <name type="scientific">Sphingomonas endophytica</name>
    <dbReference type="NCBI Taxonomy" id="869719"/>
    <lineage>
        <taxon>Bacteria</taxon>
        <taxon>Pseudomonadati</taxon>
        <taxon>Pseudomonadota</taxon>
        <taxon>Alphaproteobacteria</taxon>
        <taxon>Sphingomonadales</taxon>
        <taxon>Sphingomonadaceae</taxon>
        <taxon>Sphingomonas</taxon>
    </lineage>
</organism>
<gene>
    <name evidence="4" type="ORF">F4693_001211</name>
</gene>
<reference evidence="4 5" key="1">
    <citation type="submission" date="2020-08" db="EMBL/GenBank/DDBJ databases">
        <title>The Agave Microbiome: Exploring the role of microbial communities in plant adaptations to desert environments.</title>
        <authorList>
            <person name="Partida-Martinez L.P."/>
        </authorList>
    </citation>
    <scope>NUCLEOTIDE SEQUENCE [LARGE SCALE GENOMIC DNA]</scope>
    <source>
        <strain evidence="4 5">AS3.13</strain>
    </source>
</reference>
<sequence length="251" mass="26181">MKRSGIPLLAAVSLLAGCGSGAGGGNSSTPTAPAGSVKAVAAPAGQDWTQVVAATPAGGYVVGNPDAKLKLVEYGSRTCPTCGAFGQAGMRPLEDNYVKSGKVSYEFRDFLVHGPPDLAAALLGRCAGPQPFFPILEQMYIDQPKFLDTQMKIAQDQAFLQQTQNAAPAQVATAWAEKMGYLEFIKQRGVPEAQARACLTDAKAIDQLTKMMQDGTDKNGVTGTPTFILNGAKVDGVTWAQVETALKNAGA</sequence>
<evidence type="ECO:0000259" key="3">
    <source>
        <dbReference type="Pfam" id="PF13462"/>
    </source>
</evidence>
<evidence type="ECO:0000313" key="4">
    <source>
        <dbReference type="EMBL" id="MBB6504246.1"/>
    </source>
</evidence>
<accession>A0A7X0JAV4</accession>
<evidence type="ECO:0000256" key="1">
    <source>
        <dbReference type="ARBA" id="ARBA00005791"/>
    </source>
</evidence>
<dbReference type="InterPro" id="IPR012336">
    <property type="entry name" value="Thioredoxin-like_fold"/>
</dbReference>
<keyword evidence="2" id="KW-0732">Signal</keyword>
<feature type="domain" description="Thioredoxin-like fold" evidence="3">
    <location>
        <begin position="59"/>
        <end position="247"/>
    </location>
</feature>
<dbReference type="Gene3D" id="1.10.40.110">
    <property type="match status" value="1"/>
</dbReference>
<feature type="signal peptide" evidence="2">
    <location>
        <begin position="1"/>
        <end position="22"/>
    </location>
</feature>
<dbReference type="Pfam" id="PF13462">
    <property type="entry name" value="Thioredoxin_4"/>
    <property type="match status" value="1"/>
</dbReference>
<dbReference type="Proteomes" id="UP000522313">
    <property type="component" value="Unassembled WGS sequence"/>
</dbReference>
<dbReference type="AlphaFoldDB" id="A0A7X0JAV4"/>
<keyword evidence="4" id="KW-0413">Isomerase</keyword>
<dbReference type="PANTHER" id="PTHR13887">
    <property type="entry name" value="GLUTATHIONE S-TRANSFERASE KAPPA"/>
    <property type="match status" value="1"/>
</dbReference>
<dbReference type="RefSeq" id="WP_184504519.1">
    <property type="nucleotide sequence ID" value="NZ_JACHBT010000005.1"/>
</dbReference>
<feature type="chain" id="PRO_5031406730" evidence="2">
    <location>
        <begin position="23"/>
        <end position="251"/>
    </location>
</feature>
<dbReference type="Gene3D" id="3.40.30.10">
    <property type="entry name" value="Glutaredoxin"/>
    <property type="match status" value="1"/>
</dbReference>
<dbReference type="SUPFAM" id="SSF52833">
    <property type="entry name" value="Thioredoxin-like"/>
    <property type="match status" value="1"/>
</dbReference>
<reference evidence="4 5" key="2">
    <citation type="submission" date="2020-08" db="EMBL/GenBank/DDBJ databases">
        <authorList>
            <person name="Partida-Martinez L."/>
            <person name="Huntemann M."/>
            <person name="Clum A."/>
            <person name="Wang J."/>
            <person name="Palaniappan K."/>
            <person name="Ritter S."/>
            <person name="Chen I.-M."/>
            <person name="Stamatis D."/>
            <person name="Reddy T."/>
            <person name="O'Malley R."/>
            <person name="Daum C."/>
            <person name="Shapiro N."/>
            <person name="Ivanova N."/>
            <person name="Kyrpides N."/>
            <person name="Woyke T."/>
        </authorList>
    </citation>
    <scope>NUCLEOTIDE SEQUENCE [LARGE SCALE GENOMIC DNA]</scope>
    <source>
        <strain evidence="4 5">AS3.13</strain>
    </source>
</reference>
<dbReference type="InterPro" id="IPR036249">
    <property type="entry name" value="Thioredoxin-like_sf"/>
</dbReference>
<protein>
    <submittedName>
        <fullName evidence="4">Protein-disulfide isomerase</fullName>
    </submittedName>
</protein>
<dbReference type="GO" id="GO:0016853">
    <property type="term" value="F:isomerase activity"/>
    <property type="evidence" value="ECO:0007669"/>
    <property type="project" value="UniProtKB-KW"/>
</dbReference>
<dbReference type="EMBL" id="JACHBT010000005">
    <property type="protein sequence ID" value="MBB6504246.1"/>
    <property type="molecule type" value="Genomic_DNA"/>
</dbReference>
<dbReference type="PANTHER" id="PTHR13887:SF56">
    <property type="entry name" value="THIOREDOXIN-LIKE REDUCTASE RV2466C"/>
    <property type="match status" value="1"/>
</dbReference>
<comment type="caution">
    <text evidence="4">The sequence shown here is derived from an EMBL/GenBank/DDBJ whole genome shotgun (WGS) entry which is preliminary data.</text>
</comment>